<name>A0ABP9A3K9_9PSEU</name>
<feature type="domain" description="Methyltransferase type 11" evidence="1">
    <location>
        <begin position="50"/>
        <end position="143"/>
    </location>
</feature>
<organism evidence="2 3">
    <name type="scientific">Actinomycetospora chlora</name>
    <dbReference type="NCBI Taxonomy" id="663608"/>
    <lineage>
        <taxon>Bacteria</taxon>
        <taxon>Bacillati</taxon>
        <taxon>Actinomycetota</taxon>
        <taxon>Actinomycetes</taxon>
        <taxon>Pseudonocardiales</taxon>
        <taxon>Pseudonocardiaceae</taxon>
        <taxon>Actinomycetospora</taxon>
    </lineage>
</organism>
<dbReference type="RefSeq" id="WP_345410452.1">
    <property type="nucleotide sequence ID" value="NZ_BAABHO010000002.1"/>
</dbReference>
<keyword evidence="2" id="KW-0808">Transferase</keyword>
<dbReference type="EMBL" id="BAABHO010000002">
    <property type="protein sequence ID" value="GAA4773356.1"/>
    <property type="molecule type" value="Genomic_DNA"/>
</dbReference>
<sequence>MTTTTLLPAPHPVRGRLNAAFFRLVDGAVHRLLGERKAALFADLPATLVELGAGTGANMRYYAPGTRVIAIEPNPSMHGPLRASAARYGIDLEIRAVGAEDTGLPDGCVDAVVSTLVLCTVVDPAAALAEARRVLRPGGRLIVLEHVAAPEGSALARVQRALWSGWRWAFEGCDLQRHTGELLTAAGFADVALEHYRGGSTVFLPVDQQVAGTLTR</sequence>
<gene>
    <name evidence="2" type="ORF">GCM10023200_02180</name>
</gene>
<accession>A0ABP9A3K9</accession>
<reference evidence="3" key="1">
    <citation type="journal article" date="2019" name="Int. J. Syst. Evol. Microbiol.">
        <title>The Global Catalogue of Microorganisms (GCM) 10K type strain sequencing project: providing services to taxonomists for standard genome sequencing and annotation.</title>
        <authorList>
            <consortium name="The Broad Institute Genomics Platform"/>
            <consortium name="The Broad Institute Genome Sequencing Center for Infectious Disease"/>
            <person name="Wu L."/>
            <person name="Ma J."/>
        </authorList>
    </citation>
    <scope>NUCLEOTIDE SEQUENCE [LARGE SCALE GENOMIC DNA]</scope>
    <source>
        <strain evidence="3">JCM 17979</strain>
    </source>
</reference>
<dbReference type="GO" id="GO:0008168">
    <property type="term" value="F:methyltransferase activity"/>
    <property type="evidence" value="ECO:0007669"/>
    <property type="project" value="UniProtKB-KW"/>
</dbReference>
<comment type="caution">
    <text evidence="2">The sequence shown here is derived from an EMBL/GenBank/DDBJ whole genome shotgun (WGS) entry which is preliminary data.</text>
</comment>
<dbReference type="SUPFAM" id="SSF53335">
    <property type="entry name" value="S-adenosyl-L-methionine-dependent methyltransferases"/>
    <property type="match status" value="1"/>
</dbReference>
<evidence type="ECO:0000313" key="2">
    <source>
        <dbReference type="EMBL" id="GAA4773356.1"/>
    </source>
</evidence>
<dbReference type="PANTHER" id="PTHR45036:SF1">
    <property type="entry name" value="METHYLTRANSFERASE LIKE 7A"/>
    <property type="match status" value="1"/>
</dbReference>
<evidence type="ECO:0000313" key="3">
    <source>
        <dbReference type="Proteomes" id="UP001500928"/>
    </source>
</evidence>
<evidence type="ECO:0000259" key="1">
    <source>
        <dbReference type="Pfam" id="PF08241"/>
    </source>
</evidence>
<proteinExistence type="predicted"/>
<dbReference type="Proteomes" id="UP001500928">
    <property type="component" value="Unassembled WGS sequence"/>
</dbReference>
<dbReference type="Pfam" id="PF08241">
    <property type="entry name" value="Methyltransf_11"/>
    <property type="match status" value="1"/>
</dbReference>
<dbReference type="PANTHER" id="PTHR45036">
    <property type="entry name" value="METHYLTRANSFERASE LIKE 7B"/>
    <property type="match status" value="1"/>
</dbReference>
<dbReference type="InterPro" id="IPR013216">
    <property type="entry name" value="Methyltransf_11"/>
</dbReference>
<dbReference type="CDD" id="cd02440">
    <property type="entry name" value="AdoMet_MTases"/>
    <property type="match status" value="1"/>
</dbReference>
<keyword evidence="2" id="KW-0489">Methyltransferase</keyword>
<dbReference type="InterPro" id="IPR029063">
    <property type="entry name" value="SAM-dependent_MTases_sf"/>
</dbReference>
<dbReference type="InterPro" id="IPR052356">
    <property type="entry name" value="Thiol_S-MT"/>
</dbReference>
<dbReference type="Gene3D" id="3.40.50.150">
    <property type="entry name" value="Vaccinia Virus protein VP39"/>
    <property type="match status" value="1"/>
</dbReference>
<dbReference type="GO" id="GO:0032259">
    <property type="term" value="P:methylation"/>
    <property type="evidence" value="ECO:0007669"/>
    <property type="project" value="UniProtKB-KW"/>
</dbReference>
<keyword evidence="3" id="KW-1185">Reference proteome</keyword>
<protein>
    <submittedName>
        <fullName evidence="2">Class I SAM-dependent methyltransferase</fullName>
    </submittedName>
</protein>